<dbReference type="STRING" id="418985.A0A1V9XW11"/>
<evidence type="ECO:0000256" key="5">
    <source>
        <dbReference type="ARBA" id="ARBA00022537"/>
    </source>
</evidence>
<dbReference type="InterPro" id="IPR036770">
    <property type="entry name" value="Ankyrin_rpt-contain_sf"/>
</dbReference>
<keyword evidence="9 12" id="KW-0040">ANK repeat</keyword>
<reference evidence="17 18" key="1">
    <citation type="journal article" date="2017" name="Gigascience">
        <title>Draft genome of the honey bee ectoparasitic mite, Tropilaelaps mercedesae, is shaped by the parasitic life history.</title>
        <authorList>
            <person name="Dong X."/>
            <person name="Armstrong S.D."/>
            <person name="Xia D."/>
            <person name="Makepeace B.L."/>
            <person name="Darby A.C."/>
            <person name="Kadowaki T."/>
        </authorList>
    </citation>
    <scope>NUCLEOTIDE SEQUENCE [LARGE SCALE GENOMIC DNA]</scope>
    <source>
        <strain evidence="17">Wuxi-XJTLU</strain>
    </source>
</reference>
<keyword evidence="10" id="KW-0539">Nucleus</keyword>
<feature type="coiled-coil region" evidence="14">
    <location>
        <begin position="41"/>
        <end position="130"/>
    </location>
</feature>
<evidence type="ECO:0000256" key="15">
    <source>
        <dbReference type="SAM" id="MobiDB-lite"/>
    </source>
</evidence>
<evidence type="ECO:0000256" key="6">
    <source>
        <dbReference type="ARBA" id="ARBA00022703"/>
    </source>
</evidence>
<evidence type="ECO:0000256" key="13">
    <source>
        <dbReference type="PROSITE-ProRule" id="PRU00192"/>
    </source>
</evidence>
<dbReference type="PANTHER" id="PTHR24131">
    <property type="entry name" value="APOPTOSIS-STIMULATING OF P53 PROTEIN"/>
    <property type="match status" value="1"/>
</dbReference>
<name>A0A1V9XW11_9ACAR</name>
<evidence type="ECO:0000256" key="11">
    <source>
        <dbReference type="ARBA" id="ARBA00023298"/>
    </source>
</evidence>
<evidence type="ECO:0000313" key="18">
    <source>
        <dbReference type="Proteomes" id="UP000192247"/>
    </source>
</evidence>
<accession>A0A1V9XW11</accession>
<evidence type="ECO:0000256" key="14">
    <source>
        <dbReference type="SAM" id="Coils"/>
    </source>
</evidence>
<sequence length="549" mass="60932">MVRMNRLNDIVMRQQQKLDIQHELMLTKEKRLEVLRDAGKLHAVEAKVRSLRSRREAVEDQENRNAMLRVELDRLAGLFRQKQTDLNALMQRIEVLAGQLDELERGCGYVQQLRERLEKKRASNEGLENGCQPGCQPLKYRNTLPPNSRINRPFTAVVSPQPRNLDTGTSIGSSTPDATPTTSKETTELGFAKKVGCVKSLNGDNIQLNTRKLEVTPITCHGKPAKSKTKDKSRRVSFDPLALLLDAALEGELDLVARIISSTMKPRNDEKIRQPIPMIDRGNDEGITALHNAICASHLPIVLYLIEAGCDVNAQDADGWTPLHCAASCNNARVAKALVEAGACVYAMTHADKETPLDKCERQEPGFEECFELLISAQNRLDGRVHAMFAYEKENEDELTYKQDDILTILRRGDGKEREWYWCQAESTGEEGYVARNLLASYPRKPRGIDVDIGMIESIAMVAGSSKDSISSTYTENVVENGSDSTGGGTNSSSATFNYDGCYKGNMLVVSNINNNGNRCTVSSPNSVCRYREDDTQNKSSEDNLGGGE</sequence>
<dbReference type="GO" id="GO:0006915">
    <property type="term" value="P:apoptotic process"/>
    <property type="evidence" value="ECO:0007669"/>
    <property type="project" value="UniProtKB-KW"/>
</dbReference>
<dbReference type="PROSITE" id="PS50297">
    <property type="entry name" value="ANK_REP_REGION"/>
    <property type="match status" value="2"/>
</dbReference>
<dbReference type="Pfam" id="PF12796">
    <property type="entry name" value="Ank_2"/>
    <property type="match status" value="1"/>
</dbReference>
<dbReference type="InterPro" id="IPR002110">
    <property type="entry name" value="Ankyrin_rpt"/>
</dbReference>
<dbReference type="SMART" id="SM00248">
    <property type="entry name" value="ANK"/>
    <property type="match status" value="3"/>
</dbReference>
<feature type="compositionally biased region" description="Polar residues" evidence="15">
    <location>
        <begin position="161"/>
        <end position="184"/>
    </location>
</feature>
<evidence type="ECO:0000256" key="3">
    <source>
        <dbReference type="ARBA" id="ARBA00022443"/>
    </source>
</evidence>
<evidence type="ECO:0000256" key="7">
    <source>
        <dbReference type="ARBA" id="ARBA00022737"/>
    </source>
</evidence>
<dbReference type="EMBL" id="MNPL01003227">
    <property type="protein sequence ID" value="OQR77686.1"/>
    <property type="molecule type" value="Genomic_DNA"/>
</dbReference>
<evidence type="ECO:0000256" key="10">
    <source>
        <dbReference type="ARBA" id="ARBA00023242"/>
    </source>
</evidence>
<feature type="repeat" description="ANK" evidence="12">
    <location>
        <begin position="318"/>
        <end position="350"/>
    </location>
</feature>
<feature type="domain" description="SH3" evidence="16">
    <location>
        <begin position="380"/>
        <end position="444"/>
    </location>
</feature>
<keyword evidence="7" id="KW-0677">Repeat</keyword>
<dbReference type="AlphaFoldDB" id="A0A1V9XW11"/>
<dbReference type="InterPro" id="IPR047163">
    <property type="entry name" value="ASPP1/2"/>
</dbReference>
<gene>
    <name evidence="17" type="ORF">BIW11_06913</name>
</gene>
<feature type="region of interest" description="Disordered" evidence="15">
    <location>
        <begin position="158"/>
        <end position="185"/>
    </location>
</feature>
<dbReference type="GO" id="GO:0044218">
    <property type="term" value="C:other organism cell membrane"/>
    <property type="evidence" value="ECO:0007669"/>
    <property type="project" value="UniProtKB-KW"/>
</dbReference>
<dbReference type="GO" id="GO:0044231">
    <property type="term" value="C:host cell presynaptic membrane"/>
    <property type="evidence" value="ECO:0007669"/>
    <property type="project" value="UniProtKB-KW"/>
</dbReference>
<evidence type="ECO:0000313" key="17">
    <source>
        <dbReference type="EMBL" id="OQR77686.1"/>
    </source>
</evidence>
<dbReference type="FunCoup" id="A0A1V9XW11">
    <property type="interactions" value="580"/>
</dbReference>
<dbReference type="SUPFAM" id="SSF50044">
    <property type="entry name" value="SH3-domain"/>
    <property type="match status" value="1"/>
</dbReference>
<evidence type="ECO:0000256" key="9">
    <source>
        <dbReference type="ARBA" id="ARBA00023043"/>
    </source>
</evidence>
<keyword evidence="8" id="KW-0638">Presynaptic neurotoxin</keyword>
<dbReference type="PANTHER" id="PTHR24131:SF10">
    <property type="entry name" value="ANKYRIN-REPEAT, SH3-DOMAIN, AND PROLINE-RICH-REGION CONTAINING PROTEIN, ISOFORM B"/>
    <property type="match status" value="1"/>
</dbReference>
<keyword evidence="5" id="KW-1052">Target cell membrane</keyword>
<evidence type="ECO:0000256" key="12">
    <source>
        <dbReference type="PROSITE-ProRule" id="PRU00023"/>
    </source>
</evidence>
<keyword evidence="8" id="KW-0528">Neurotoxin</keyword>
<protein>
    <submittedName>
        <fullName evidence="17">Apoptotic enhancer 1 protein-like</fullName>
    </submittedName>
</protein>
<dbReference type="Pfam" id="PF00018">
    <property type="entry name" value="SH3_1"/>
    <property type="match status" value="1"/>
</dbReference>
<keyword evidence="4" id="KW-0268">Exocytosis</keyword>
<dbReference type="SMART" id="SM00326">
    <property type="entry name" value="SH3"/>
    <property type="match status" value="1"/>
</dbReference>
<dbReference type="InterPro" id="IPR036028">
    <property type="entry name" value="SH3-like_dom_sf"/>
</dbReference>
<dbReference type="PROSITE" id="PS50002">
    <property type="entry name" value="SH3"/>
    <property type="match status" value="1"/>
</dbReference>
<dbReference type="Gene3D" id="1.25.40.20">
    <property type="entry name" value="Ankyrin repeat-containing domain"/>
    <property type="match status" value="1"/>
</dbReference>
<dbReference type="InParanoid" id="A0A1V9XW11"/>
<dbReference type="PROSITE" id="PS50088">
    <property type="entry name" value="ANK_REPEAT"/>
    <property type="match status" value="2"/>
</dbReference>
<dbReference type="InterPro" id="IPR001452">
    <property type="entry name" value="SH3_domain"/>
</dbReference>
<keyword evidence="11" id="KW-0472">Membrane</keyword>
<organism evidence="17 18">
    <name type="scientific">Tropilaelaps mercedesae</name>
    <dbReference type="NCBI Taxonomy" id="418985"/>
    <lineage>
        <taxon>Eukaryota</taxon>
        <taxon>Metazoa</taxon>
        <taxon>Ecdysozoa</taxon>
        <taxon>Arthropoda</taxon>
        <taxon>Chelicerata</taxon>
        <taxon>Arachnida</taxon>
        <taxon>Acari</taxon>
        <taxon>Parasitiformes</taxon>
        <taxon>Mesostigmata</taxon>
        <taxon>Gamasina</taxon>
        <taxon>Dermanyssoidea</taxon>
        <taxon>Laelapidae</taxon>
        <taxon>Tropilaelaps</taxon>
    </lineage>
</organism>
<keyword evidence="3 13" id="KW-0728">SH3 domain</keyword>
<evidence type="ECO:0000256" key="4">
    <source>
        <dbReference type="ARBA" id="ARBA00022483"/>
    </source>
</evidence>
<keyword evidence="6" id="KW-0053">Apoptosis</keyword>
<dbReference type="GO" id="GO:0005634">
    <property type="term" value="C:nucleus"/>
    <property type="evidence" value="ECO:0007669"/>
    <property type="project" value="UniProtKB-SubCell"/>
</dbReference>
<dbReference type="OrthoDB" id="10038642at2759"/>
<proteinExistence type="predicted"/>
<feature type="repeat" description="ANK" evidence="12">
    <location>
        <begin position="285"/>
        <end position="317"/>
    </location>
</feature>
<evidence type="ECO:0000256" key="1">
    <source>
        <dbReference type="ARBA" id="ARBA00004123"/>
    </source>
</evidence>
<keyword evidence="14" id="KW-0175">Coiled coil</keyword>
<keyword evidence="18" id="KW-1185">Reference proteome</keyword>
<comment type="subcellular location">
    <subcellularLocation>
        <location evidence="1">Nucleus</location>
    </subcellularLocation>
    <subcellularLocation>
        <location evidence="2">Target cell membrane</location>
    </subcellularLocation>
</comment>
<dbReference type="Proteomes" id="UP000192247">
    <property type="component" value="Unassembled WGS sequence"/>
</dbReference>
<dbReference type="SUPFAM" id="SSF48403">
    <property type="entry name" value="Ankyrin repeat"/>
    <property type="match status" value="1"/>
</dbReference>
<keyword evidence="11" id="KW-1053">Target membrane</keyword>
<dbReference type="GO" id="GO:0042981">
    <property type="term" value="P:regulation of apoptotic process"/>
    <property type="evidence" value="ECO:0007669"/>
    <property type="project" value="InterPro"/>
</dbReference>
<dbReference type="GO" id="GO:0006887">
    <property type="term" value="P:exocytosis"/>
    <property type="evidence" value="ECO:0007669"/>
    <property type="project" value="UniProtKB-KW"/>
</dbReference>
<keyword evidence="8" id="KW-0800">Toxin</keyword>
<comment type="caution">
    <text evidence="17">The sequence shown here is derived from an EMBL/GenBank/DDBJ whole genome shotgun (WGS) entry which is preliminary data.</text>
</comment>
<dbReference type="GO" id="GO:0002039">
    <property type="term" value="F:p53 binding"/>
    <property type="evidence" value="ECO:0007669"/>
    <property type="project" value="InterPro"/>
</dbReference>
<evidence type="ECO:0000256" key="8">
    <source>
        <dbReference type="ARBA" id="ARBA00023028"/>
    </source>
</evidence>
<evidence type="ECO:0000256" key="2">
    <source>
        <dbReference type="ARBA" id="ARBA00004175"/>
    </source>
</evidence>
<evidence type="ECO:0000259" key="16">
    <source>
        <dbReference type="PROSITE" id="PS50002"/>
    </source>
</evidence>